<feature type="signal peptide" evidence="1">
    <location>
        <begin position="1"/>
        <end position="22"/>
    </location>
</feature>
<feature type="non-terminal residue" evidence="2">
    <location>
        <position position="175"/>
    </location>
</feature>
<keyword evidence="3" id="KW-1185">Reference proteome</keyword>
<proteinExistence type="predicted"/>
<keyword evidence="1" id="KW-0732">Signal</keyword>
<dbReference type="PROSITE" id="PS51257">
    <property type="entry name" value="PROKAR_LIPOPROTEIN"/>
    <property type="match status" value="1"/>
</dbReference>
<feature type="chain" id="PRO_5040354742" evidence="1">
    <location>
        <begin position="23"/>
        <end position="175"/>
    </location>
</feature>
<evidence type="ECO:0000313" key="3">
    <source>
        <dbReference type="Proteomes" id="UP000789405"/>
    </source>
</evidence>
<protein>
    <submittedName>
        <fullName evidence="2">2642_t:CDS:1</fullName>
    </submittedName>
</protein>
<reference evidence="2" key="1">
    <citation type="submission" date="2021-06" db="EMBL/GenBank/DDBJ databases">
        <authorList>
            <person name="Kallberg Y."/>
            <person name="Tangrot J."/>
            <person name="Rosling A."/>
        </authorList>
    </citation>
    <scope>NUCLEOTIDE SEQUENCE</scope>
    <source>
        <strain evidence="2">MA453B</strain>
    </source>
</reference>
<sequence length="175" mass="19006">MKFLPISLLFIFVLVAFNFVSAQQPAVPQNLSSACQQEIIKLASSSDLNSCASFIKLYPLQNATMRTVKPIYDTYCAAPKCSDNITSADAAELQIQCKSELANSSGGYCDMDDNSAAVLNYLPGLNYTQPTDISCSDCNKAILNTFANYFESNPQSVAVLSIDPTSFENFVTSKC</sequence>
<dbReference type="EMBL" id="CAJVPY010020783">
    <property type="protein sequence ID" value="CAG8776985.1"/>
    <property type="molecule type" value="Genomic_DNA"/>
</dbReference>
<comment type="caution">
    <text evidence="2">The sequence shown here is derived from an EMBL/GenBank/DDBJ whole genome shotgun (WGS) entry which is preliminary data.</text>
</comment>
<dbReference type="AlphaFoldDB" id="A0A9N9JEQ1"/>
<dbReference type="Proteomes" id="UP000789405">
    <property type="component" value="Unassembled WGS sequence"/>
</dbReference>
<evidence type="ECO:0000256" key="1">
    <source>
        <dbReference type="SAM" id="SignalP"/>
    </source>
</evidence>
<accession>A0A9N9JEQ1</accession>
<name>A0A9N9JEQ1_9GLOM</name>
<evidence type="ECO:0000313" key="2">
    <source>
        <dbReference type="EMBL" id="CAG8776985.1"/>
    </source>
</evidence>
<gene>
    <name evidence="2" type="ORF">DERYTH_LOCUS19245</name>
</gene>
<dbReference type="OrthoDB" id="2536450at2759"/>
<organism evidence="2 3">
    <name type="scientific">Dentiscutata erythropus</name>
    <dbReference type="NCBI Taxonomy" id="1348616"/>
    <lineage>
        <taxon>Eukaryota</taxon>
        <taxon>Fungi</taxon>
        <taxon>Fungi incertae sedis</taxon>
        <taxon>Mucoromycota</taxon>
        <taxon>Glomeromycotina</taxon>
        <taxon>Glomeromycetes</taxon>
        <taxon>Diversisporales</taxon>
        <taxon>Gigasporaceae</taxon>
        <taxon>Dentiscutata</taxon>
    </lineage>
</organism>